<reference evidence="11 12" key="1">
    <citation type="journal article" date="2013" name="Proc. Natl. Acad. Sci. U.S.A.">
        <title>Fine-scale variation in meiotic recombination in Mimulus inferred from population shotgun sequencing.</title>
        <authorList>
            <person name="Hellsten U."/>
            <person name="Wright K.M."/>
            <person name="Jenkins J."/>
            <person name="Shu S."/>
            <person name="Yuan Y."/>
            <person name="Wessler S.R."/>
            <person name="Schmutz J."/>
            <person name="Willis J.H."/>
            <person name="Rokhsar D.S."/>
        </authorList>
    </citation>
    <scope>NUCLEOTIDE SEQUENCE [LARGE SCALE GENOMIC DNA]</scope>
    <source>
        <strain evidence="12">cv. DUN x IM62</strain>
    </source>
</reference>
<name>A0A022S4E9_ERYGU</name>
<dbReference type="SMART" id="SM00235">
    <property type="entry name" value="ZnMc"/>
    <property type="match status" value="1"/>
</dbReference>
<keyword evidence="8" id="KW-0106">Calcium</keyword>
<feature type="binding site" evidence="8">
    <location>
        <position position="240"/>
    </location>
    <ligand>
        <name>Zn(2+)</name>
        <dbReference type="ChEBI" id="CHEBI:29105"/>
        <label>1</label>
    </ligand>
</feature>
<dbReference type="PRINTS" id="PR00138">
    <property type="entry name" value="MATRIXIN"/>
</dbReference>
<dbReference type="GO" id="GO:0006508">
    <property type="term" value="P:proteolysis"/>
    <property type="evidence" value="ECO:0007669"/>
    <property type="project" value="UniProtKB-KW"/>
</dbReference>
<evidence type="ECO:0000313" key="12">
    <source>
        <dbReference type="Proteomes" id="UP000030748"/>
    </source>
</evidence>
<dbReference type="InterPro" id="IPR006026">
    <property type="entry name" value="Peptidase_Metallo"/>
</dbReference>
<keyword evidence="2" id="KW-0645">Protease</keyword>
<feature type="active site" evidence="7">
    <location>
        <position position="275"/>
    </location>
</feature>
<evidence type="ECO:0000256" key="8">
    <source>
        <dbReference type="PIRSR" id="PIRSR621190-2"/>
    </source>
</evidence>
<keyword evidence="6" id="KW-0482">Metalloprotease</keyword>
<sequence length="318" mass="35252">MESKYNLHSLSCIAFFLLLNIFQADVINARAVHPPHQHDVTKKNPQTLDYLKNLVGTRKGNTAKGLSHLKGYLSNLGYMNIDSIIAKPSPEQNNDSFDENLELAVRAYQSFFKLKVTGVLDAATVNQMMQPRCGVADNFSVLNQTHLMTESPVIAKHYTFFPGKPVWWPGKTDLTYSFPAGASYDLDEGIFEATGLWNNNSIFKFAYIKDYDKADVKISFQVWDHGDRAPFDGPGGVLAHAFAPTDGRLHFDGSEKWVDGVKDGAFDVQSVGLHELGHILGLGHSADANAVMWPTFQTKQRKGLGQDDIDGIKALYPS</sequence>
<dbReference type="Pfam" id="PF01471">
    <property type="entry name" value="PG_binding_1"/>
    <property type="match status" value="1"/>
</dbReference>
<dbReference type="EMBL" id="KI630171">
    <property type="protein sequence ID" value="EYU46220.1"/>
    <property type="molecule type" value="Genomic_DNA"/>
</dbReference>
<evidence type="ECO:0000256" key="2">
    <source>
        <dbReference type="ARBA" id="ARBA00022670"/>
    </source>
</evidence>
<organism evidence="11 12">
    <name type="scientific">Erythranthe guttata</name>
    <name type="common">Yellow monkey flower</name>
    <name type="synonym">Mimulus guttatus</name>
    <dbReference type="NCBI Taxonomy" id="4155"/>
    <lineage>
        <taxon>Eukaryota</taxon>
        <taxon>Viridiplantae</taxon>
        <taxon>Streptophyta</taxon>
        <taxon>Embryophyta</taxon>
        <taxon>Tracheophyta</taxon>
        <taxon>Spermatophyta</taxon>
        <taxon>Magnoliopsida</taxon>
        <taxon>eudicotyledons</taxon>
        <taxon>Gunneridae</taxon>
        <taxon>Pentapetalae</taxon>
        <taxon>asterids</taxon>
        <taxon>lamiids</taxon>
        <taxon>Lamiales</taxon>
        <taxon>Phrymaceae</taxon>
        <taxon>Erythranthe</taxon>
    </lineage>
</organism>
<evidence type="ECO:0000256" key="6">
    <source>
        <dbReference type="ARBA" id="ARBA00023049"/>
    </source>
</evidence>
<feature type="binding site" evidence="8">
    <location>
        <position position="233"/>
    </location>
    <ligand>
        <name>Ca(2+)</name>
        <dbReference type="ChEBI" id="CHEBI:29108"/>
        <label>3</label>
    </ligand>
</feature>
<keyword evidence="3 8" id="KW-0479">Metal-binding</keyword>
<evidence type="ECO:0000256" key="3">
    <source>
        <dbReference type="ARBA" id="ARBA00022723"/>
    </source>
</evidence>
<dbReference type="OrthoDB" id="907195at2759"/>
<feature type="binding site" evidence="8">
    <location>
        <position position="284"/>
    </location>
    <ligand>
        <name>Zn(2+)</name>
        <dbReference type="ChEBI" id="CHEBI:29105"/>
        <label>2</label>
        <note>catalytic</note>
    </ligand>
</feature>
<evidence type="ECO:0000256" key="7">
    <source>
        <dbReference type="PIRSR" id="PIRSR621190-1"/>
    </source>
</evidence>
<evidence type="ECO:0000256" key="9">
    <source>
        <dbReference type="SAM" id="SignalP"/>
    </source>
</evidence>
<accession>A0A022S4E9</accession>
<feature type="binding site" evidence="8">
    <location>
        <position position="255"/>
    </location>
    <ligand>
        <name>Ca(2+)</name>
        <dbReference type="ChEBI" id="CHEBI:29108"/>
        <label>1</label>
    </ligand>
</feature>
<dbReference type="OMA" id="RADIHEP"/>
<evidence type="ECO:0000256" key="5">
    <source>
        <dbReference type="ARBA" id="ARBA00022833"/>
    </source>
</evidence>
<dbReference type="eggNOG" id="KOG1565">
    <property type="taxonomic scope" value="Eukaryota"/>
</dbReference>
<feature type="binding site" evidence="8">
    <location>
        <position position="232"/>
    </location>
    <ligand>
        <name>Ca(2+)</name>
        <dbReference type="ChEBI" id="CHEBI:29108"/>
        <label>3</label>
    </ligand>
</feature>
<feature type="binding site" evidence="8">
    <location>
        <position position="292"/>
    </location>
    <ligand>
        <name>Zn(2+)</name>
        <dbReference type="ChEBI" id="CHEBI:29105"/>
        <label>2</label>
        <note>catalytic</note>
    </ligand>
</feature>
<dbReference type="GO" id="GO:0008270">
    <property type="term" value="F:zinc ion binding"/>
    <property type="evidence" value="ECO:0007669"/>
    <property type="project" value="InterPro"/>
</dbReference>
<gene>
    <name evidence="11" type="ORF">MIMGU_mgv1a010241mg</name>
</gene>
<dbReference type="Gene3D" id="3.40.390.10">
    <property type="entry name" value="Collagenase (Catalytic Domain)"/>
    <property type="match status" value="1"/>
</dbReference>
<dbReference type="PANTHER" id="PTHR10201">
    <property type="entry name" value="MATRIX METALLOPROTEINASE"/>
    <property type="match status" value="1"/>
</dbReference>
<feature type="binding site" evidence="8">
    <location>
        <position position="225"/>
    </location>
    <ligand>
        <name>Zn(2+)</name>
        <dbReference type="ChEBI" id="CHEBI:29105"/>
        <label>1</label>
    </ligand>
</feature>
<keyword evidence="5 8" id="KW-0862">Zinc</keyword>
<dbReference type="Proteomes" id="UP000030748">
    <property type="component" value="Unassembled WGS sequence"/>
</dbReference>
<evidence type="ECO:0000313" key="11">
    <source>
        <dbReference type="EMBL" id="EYU46220.1"/>
    </source>
</evidence>
<dbReference type="InterPro" id="IPR001818">
    <property type="entry name" value="Pept_M10_metallopeptidase"/>
</dbReference>
<evidence type="ECO:0000259" key="10">
    <source>
        <dbReference type="SMART" id="SM00235"/>
    </source>
</evidence>
<dbReference type="GO" id="GO:0031012">
    <property type="term" value="C:extracellular matrix"/>
    <property type="evidence" value="ECO:0007669"/>
    <property type="project" value="InterPro"/>
</dbReference>
<dbReference type="SUPFAM" id="SSF55486">
    <property type="entry name" value="Metalloproteases ('zincins'), catalytic domain"/>
    <property type="match status" value="1"/>
</dbReference>
<evidence type="ECO:0000256" key="4">
    <source>
        <dbReference type="ARBA" id="ARBA00022801"/>
    </source>
</evidence>
<protein>
    <recommendedName>
        <fullName evidence="10">Peptidase metallopeptidase domain-containing protein</fullName>
    </recommendedName>
</protein>
<dbReference type="InterPro" id="IPR024079">
    <property type="entry name" value="MetalloPept_cat_dom_sf"/>
</dbReference>
<comment type="cofactor">
    <cofactor evidence="8">
        <name>Ca(2+)</name>
        <dbReference type="ChEBI" id="CHEBI:29108"/>
    </cofactor>
    <text evidence="8">Can bind about 5 Ca(2+) ions per subunit.</text>
</comment>
<feature type="binding site" evidence="8">
    <location>
        <position position="227"/>
    </location>
    <ligand>
        <name>Zn(2+)</name>
        <dbReference type="ChEBI" id="CHEBI:29105"/>
        <label>1</label>
    </ligand>
</feature>
<dbReference type="InterPro" id="IPR002477">
    <property type="entry name" value="Peptidoglycan-bd-like"/>
</dbReference>
<feature type="chain" id="PRO_5001505376" description="Peptidase metallopeptidase domain-containing protein" evidence="9">
    <location>
        <begin position="25"/>
        <end position="318"/>
    </location>
</feature>
<dbReference type="KEGG" id="egt:105956233"/>
<dbReference type="CDD" id="cd04278">
    <property type="entry name" value="ZnMc_MMP"/>
    <property type="match status" value="1"/>
</dbReference>
<dbReference type="SUPFAM" id="SSF47090">
    <property type="entry name" value="PGBD-like"/>
    <property type="match status" value="1"/>
</dbReference>
<dbReference type="GO" id="GO:0030574">
    <property type="term" value="P:collagen catabolic process"/>
    <property type="evidence" value="ECO:0000318"/>
    <property type="project" value="GO_Central"/>
</dbReference>
<feature type="signal peptide" evidence="9">
    <location>
        <begin position="1"/>
        <end position="24"/>
    </location>
</feature>
<dbReference type="STRING" id="4155.A0A022S4E9"/>
<feature type="binding site" evidence="8">
    <location>
        <position position="274"/>
    </location>
    <ligand>
        <name>Zn(2+)</name>
        <dbReference type="ChEBI" id="CHEBI:29105"/>
        <label>2</label>
        <note>catalytic</note>
    </ligand>
</feature>
<dbReference type="PANTHER" id="PTHR10201:SF213">
    <property type="entry name" value="METALLOENDOPROTEINASE 2-MMP-LIKE"/>
    <property type="match status" value="1"/>
</dbReference>
<comment type="similarity">
    <text evidence="1">Belongs to the peptidase M10A family. Matrix metalloproteinases (MMPs) subfamily.</text>
</comment>
<dbReference type="AlphaFoldDB" id="A0A022S4E9"/>
<feature type="domain" description="Peptidase metallopeptidase" evidence="10">
    <location>
        <begin position="163"/>
        <end position="318"/>
    </location>
</feature>
<feature type="binding site" evidence="8">
    <location>
        <position position="215"/>
    </location>
    <ligand>
        <name>Ca(2+)</name>
        <dbReference type="ChEBI" id="CHEBI:29108"/>
        <label>2</label>
    </ligand>
</feature>
<dbReference type="PhylomeDB" id="A0A022S4E9"/>
<keyword evidence="12" id="KW-1185">Reference proteome</keyword>
<dbReference type="InterPro" id="IPR033739">
    <property type="entry name" value="M10A_MMP"/>
</dbReference>
<dbReference type="GO" id="GO:0030198">
    <property type="term" value="P:extracellular matrix organization"/>
    <property type="evidence" value="ECO:0000318"/>
    <property type="project" value="GO_Central"/>
</dbReference>
<keyword evidence="9" id="KW-0732">Signal</keyword>
<evidence type="ECO:0000256" key="1">
    <source>
        <dbReference type="ARBA" id="ARBA00009614"/>
    </source>
</evidence>
<dbReference type="GO" id="GO:0004222">
    <property type="term" value="F:metalloendopeptidase activity"/>
    <property type="evidence" value="ECO:0000318"/>
    <property type="project" value="GO_Central"/>
</dbReference>
<feature type="binding site" evidence="8">
    <location>
        <position position="252"/>
    </location>
    <ligand>
        <name>Ca(2+)</name>
        <dbReference type="ChEBI" id="CHEBI:29108"/>
        <label>3</label>
    </ligand>
</feature>
<dbReference type="Pfam" id="PF00413">
    <property type="entry name" value="Peptidase_M10"/>
    <property type="match status" value="1"/>
</dbReference>
<feature type="binding site" evidence="8">
    <location>
        <position position="255"/>
    </location>
    <ligand>
        <name>Ca(2+)</name>
        <dbReference type="ChEBI" id="CHEBI:29108"/>
        <label>3</label>
    </ligand>
</feature>
<feature type="binding site" evidence="8">
    <location>
        <position position="250"/>
    </location>
    <ligand>
        <name>Zn(2+)</name>
        <dbReference type="ChEBI" id="CHEBI:29105"/>
        <label>1</label>
    </ligand>
</feature>
<comment type="cofactor">
    <cofactor evidence="8">
        <name>Zn(2+)</name>
        <dbReference type="ChEBI" id="CHEBI:29105"/>
    </cofactor>
    <text evidence="8">Binds 2 Zn(2+) ions per subunit.</text>
</comment>
<dbReference type="InterPro" id="IPR036365">
    <property type="entry name" value="PGBD-like_sf"/>
</dbReference>
<keyword evidence="4" id="KW-0378">Hydrolase</keyword>
<feature type="binding site" evidence="8">
    <location>
        <position position="278"/>
    </location>
    <ligand>
        <name>Zn(2+)</name>
        <dbReference type="ChEBI" id="CHEBI:29105"/>
        <label>2</label>
        <note>catalytic</note>
    </ligand>
</feature>
<feature type="binding site" description="in inhibited form" evidence="8">
    <location>
        <position position="133"/>
    </location>
    <ligand>
        <name>Zn(2+)</name>
        <dbReference type="ChEBI" id="CHEBI:29105"/>
        <label>2</label>
        <note>catalytic</note>
    </ligand>
</feature>
<dbReference type="InterPro" id="IPR021190">
    <property type="entry name" value="Pept_M10A"/>
</dbReference>
<proteinExistence type="inferred from homology"/>